<dbReference type="AlphaFoldDB" id="A0A9X2MRT9"/>
<dbReference type="PRINTS" id="PR00081">
    <property type="entry name" value="GDHRDH"/>
</dbReference>
<dbReference type="InterPro" id="IPR036291">
    <property type="entry name" value="NAD(P)-bd_dom_sf"/>
</dbReference>
<dbReference type="EMBL" id="JANIPJ010000007">
    <property type="protein sequence ID" value="MCR2804648.1"/>
    <property type="molecule type" value="Genomic_DNA"/>
</dbReference>
<protein>
    <submittedName>
        <fullName evidence="1">SDR family NAD(P)-dependent oxidoreductase</fullName>
    </submittedName>
</protein>
<organism evidence="1 2">
    <name type="scientific">Paenibacillus soyae</name>
    <dbReference type="NCBI Taxonomy" id="2969249"/>
    <lineage>
        <taxon>Bacteria</taxon>
        <taxon>Bacillati</taxon>
        <taxon>Bacillota</taxon>
        <taxon>Bacilli</taxon>
        <taxon>Bacillales</taxon>
        <taxon>Paenibacillaceae</taxon>
        <taxon>Paenibacillus</taxon>
    </lineage>
</organism>
<dbReference type="Proteomes" id="UP001141950">
    <property type="component" value="Unassembled WGS sequence"/>
</dbReference>
<dbReference type="Pfam" id="PF00106">
    <property type="entry name" value="adh_short"/>
    <property type="match status" value="1"/>
</dbReference>
<dbReference type="InterPro" id="IPR002347">
    <property type="entry name" value="SDR_fam"/>
</dbReference>
<name>A0A9X2MRT9_9BACL</name>
<proteinExistence type="predicted"/>
<dbReference type="PANTHER" id="PTHR45458">
    <property type="entry name" value="SHORT-CHAIN DEHYDROGENASE/REDUCTASE SDR"/>
    <property type="match status" value="1"/>
</dbReference>
<dbReference type="InterPro" id="IPR052184">
    <property type="entry name" value="SDR_enzymes"/>
</dbReference>
<dbReference type="PANTHER" id="PTHR45458:SF1">
    <property type="entry name" value="SHORT CHAIN DEHYDROGENASE"/>
    <property type="match status" value="1"/>
</dbReference>
<dbReference type="GO" id="GO:0016616">
    <property type="term" value="F:oxidoreductase activity, acting on the CH-OH group of donors, NAD or NADP as acceptor"/>
    <property type="evidence" value="ECO:0007669"/>
    <property type="project" value="TreeGrafter"/>
</dbReference>
<evidence type="ECO:0000313" key="2">
    <source>
        <dbReference type="Proteomes" id="UP001141950"/>
    </source>
</evidence>
<evidence type="ECO:0000313" key="1">
    <source>
        <dbReference type="EMBL" id="MCR2804648.1"/>
    </source>
</evidence>
<gene>
    <name evidence="1" type="ORF">NQZ67_12240</name>
</gene>
<sequence>MHTAFVTGADRGLGLELTRGLLERGWRVIAGRYLENWHELTELAGRHEGRAVVVPLDIGSDRSVRDAANLAGASADAIDLVIHNAAVSTSLKDLTIAGGLNYEDMIRIYNINAIGMLRVTEALLYLTDAGTMKRQCIVSSEAGSIERCSREAWYGYCMSKAALNMGAVRLHENLHADGYTFRLLHPGWMKTYMSGSKNEEAELEADVVAEAALRYFIGPGEEDHRLVMKDWAGGEWPW</sequence>
<comment type="caution">
    <text evidence="1">The sequence shown here is derived from an EMBL/GenBank/DDBJ whole genome shotgun (WGS) entry which is preliminary data.</text>
</comment>
<keyword evidence="2" id="KW-1185">Reference proteome</keyword>
<dbReference type="RefSeq" id="WP_257445808.1">
    <property type="nucleotide sequence ID" value="NZ_JANIPJ010000007.1"/>
</dbReference>
<reference evidence="1" key="1">
    <citation type="submission" date="2022-08" db="EMBL/GenBank/DDBJ databases">
        <title>The genomic sequence of strain Paenibacillus sp. SCIV0701.</title>
        <authorList>
            <person name="Zhao H."/>
        </authorList>
    </citation>
    <scope>NUCLEOTIDE SEQUENCE</scope>
    <source>
        <strain evidence="1">SCIV0701</strain>
    </source>
</reference>
<dbReference type="Gene3D" id="3.40.50.720">
    <property type="entry name" value="NAD(P)-binding Rossmann-like Domain"/>
    <property type="match status" value="1"/>
</dbReference>
<accession>A0A9X2MRT9</accession>
<dbReference type="SUPFAM" id="SSF51735">
    <property type="entry name" value="NAD(P)-binding Rossmann-fold domains"/>
    <property type="match status" value="1"/>
</dbReference>